<name>A0AA86NG85_9EUKA</name>
<dbReference type="Gene3D" id="2.60.40.3940">
    <property type="match status" value="1"/>
</dbReference>
<evidence type="ECO:0000313" key="4">
    <source>
        <dbReference type="EMBL" id="CAL6104913.1"/>
    </source>
</evidence>
<protein>
    <recommendedName>
        <fullName evidence="1">Putative tail fiber protein gp53-like C-terminal domain-containing protein</fullName>
    </recommendedName>
</protein>
<evidence type="ECO:0000259" key="1">
    <source>
        <dbReference type="Pfam" id="PF21882"/>
    </source>
</evidence>
<dbReference type="EMBL" id="CATOUU010000159">
    <property type="protein sequence ID" value="CAI9918540.1"/>
    <property type="molecule type" value="Genomic_DNA"/>
</dbReference>
<dbReference type="InterPro" id="IPR054075">
    <property type="entry name" value="Gp53-like_C"/>
</dbReference>
<dbReference type="Pfam" id="PF21882">
    <property type="entry name" value="Gp53-like_C"/>
    <property type="match status" value="1"/>
</dbReference>
<feature type="domain" description="Putative tail fiber protein gp53-like C-terminal" evidence="1">
    <location>
        <begin position="655"/>
        <end position="736"/>
    </location>
</feature>
<keyword evidence="5" id="KW-1185">Reference proteome</keyword>
<dbReference type="EMBL" id="CAXDID020000141">
    <property type="protein sequence ID" value="CAL6039009.1"/>
    <property type="molecule type" value="Genomic_DNA"/>
</dbReference>
<comment type="caution">
    <text evidence="2">The sequence shown here is derived from an EMBL/GenBank/DDBJ whole genome shotgun (WGS) entry which is preliminary data.</text>
</comment>
<evidence type="ECO:0000313" key="5">
    <source>
        <dbReference type="Proteomes" id="UP001642409"/>
    </source>
</evidence>
<gene>
    <name evidence="3" type="ORF">HINF_LOCUS37647</name>
    <name evidence="2" type="ORF">HINF_LOCUS6185</name>
    <name evidence="4" type="ORF">HINF_LOCUS73011</name>
</gene>
<proteinExistence type="predicted"/>
<evidence type="ECO:0000313" key="3">
    <source>
        <dbReference type="EMBL" id="CAL6039009.1"/>
    </source>
</evidence>
<dbReference type="Proteomes" id="UP001642409">
    <property type="component" value="Unassembled WGS sequence"/>
</dbReference>
<evidence type="ECO:0000313" key="2">
    <source>
        <dbReference type="EMBL" id="CAI9918540.1"/>
    </source>
</evidence>
<accession>A0AA86NG85</accession>
<dbReference type="AlphaFoldDB" id="A0AA86NG85"/>
<sequence length="737" mass="80933">MSALSQDNNLILKAKKIKYGGQSIDITNDNHIQFNDILNENSVYINTKNNQSNIQIDINQLEGKTLNNFTIKNLRSNNIIISSQIDGDFDLEKTIDELIDAHKLNQQKILEIQTQIEQNKLAQDQINNIFGTDIQNINSTVLNHTQQIQQLFLDNNNFKVFQTLTETRLLQIETKNIDQDTTLDAHWSKILEIIALLNEIDASYITKSDLNGLASEASVIGLGITIGAIGIEATAATAAAATANATAGSALTMSTANGTAIAQLVTEVSLLSTKEALLEGDVSLIKADNITTKTDLLATKTSLNSFIISQGVIDAEMQAQITTLQTMKADKKDLDDYVLKQNDTNTQISTNLLTLGSTKANISDTYSKSEIDIQQLAQDTIILTKANISDVFNKTEIISKYYDKIDSDTLFQLKTDSDIALNNMMSLITNLDETKVNVSDVYTKPQIDTLILTKANISDVYTKSQIDLQQQAQDTIIATKANTSDIYTKTQIDSQQKVQNDAIALIQAKDSIQDNDISNMKIDVSNNNTNVQNCMIKVTENTNDIKVIKSDVTVIKSDIVTLKNSSNNIPFLEGRLITLENQYIDQNIIVNGTKNYLEQTMIPEQTTQNTNISTLQTQMSSVISVNNNQSQRLQTIESSISNDQTMNNQSFTIFGLTLKFGKVDVGSALGQSYVKFPIPFKYAVNIVLVTPWANSSDGSGCDVGYGAADINGITVTADYANSGGNNTNTYSWMAVGI</sequence>
<dbReference type="Gene3D" id="1.20.5.340">
    <property type="match status" value="1"/>
</dbReference>
<organism evidence="2">
    <name type="scientific">Hexamita inflata</name>
    <dbReference type="NCBI Taxonomy" id="28002"/>
    <lineage>
        <taxon>Eukaryota</taxon>
        <taxon>Metamonada</taxon>
        <taxon>Diplomonadida</taxon>
        <taxon>Hexamitidae</taxon>
        <taxon>Hexamitinae</taxon>
        <taxon>Hexamita</taxon>
    </lineage>
</organism>
<dbReference type="EMBL" id="CAXDID020000589">
    <property type="protein sequence ID" value="CAL6104913.1"/>
    <property type="molecule type" value="Genomic_DNA"/>
</dbReference>
<reference evidence="3 5" key="2">
    <citation type="submission" date="2024-07" db="EMBL/GenBank/DDBJ databases">
        <authorList>
            <person name="Akdeniz Z."/>
        </authorList>
    </citation>
    <scope>NUCLEOTIDE SEQUENCE [LARGE SCALE GENOMIC DNA]</scope>
</reference>
<reference evidence="2" key="1">
    <citation type="submission" date="2023-06" db="EMBL/GenBank/DDBJ databases">
        <authorList>
            <person name="Kurt Z."/>
        </authorList>
    </citation>
    <scope>NUCLEOTIDE SEQUENCE</scope>
</reference>